<proteinExistence type="predicted"/>
<organism evidence="1 2">
    <name type="scientific">Hibiscus sabdariffa</name>
    <name type="common">roselle</name>
    <dbReference type="NCBI Taxonomy" id="183260"/>
    <lineage>
        <taxon>Eukaryota</taxon>
        <taxon>Viridiplantae</taxon>
        <taxon>Streptophyta</taxon>
        <taxon>Embryophyta</taxon>
        <taxon>Tracheophyta</taxon>
        <taxon>Spermatophyta</taxon>
        <taxon>Magnoliopsida</taxon>
        <taxon>eudicotyledons</taxon>
        <taxon>Gunneridae</taxon>
        <taxon>Pentapetalae</taxon>
        <taxon>rosids</taxon>
        <taxon>malvids</taxon>
        <taxon>Malvales</taxon>
        <taxon>Malvaceae</taxon>
        <taxon>Malvoideae</taxon>
        <taxon>Hibiscus</taxon>
    </lineage>
</organism>
<dbReference type="EMBL" id="JBBPBM010000003">
    <property type="protein sequence ID" value="KAK8594056.1"/>
    <property type="molecule type" value="Genomic_DNA"/>
</dbReference>
<gene>
    <name evidence="1" type="ORF">V6N12_046126</name>
</gene>
<keyword evidence="2" id="KW-1185">Reference proteome</keyword>
<protein>
    <submittedName>
        <fullName evidence="1">Uncharacterized protein</fullName>
    </submittedName>
</protein>
<name>A0ABR2G4V0_9ROSI</name>
<dbReference type="Proteomes" id="UP001472677">
    <property type="component" value="Unassembled WGS sequence"/>
</dbReference>
<evidence type="ECO:0000313" key="1">
    <source>
        <dbReference type="EMBL" id="KAK8594056.1"/>
    </source>
</evidence>
<sequence length="107" mass="12098">MIRRAEGSTQILRHFANYINCPKKEYGLALAVPKMQGIETSRRPPPLIKLASVKLAMKYMRRVSLELEAVGFGSEEEESIVEGVRFAFHVQQFANGFGRQSQIMQSP</sequence>
<accession>A0ABR2G4V0</accession>
<reference evidence="1 2" key="1">
    <citation type="journal article" date="2024" name="G3 (Bethesda)">
        <title>Genome assembly of Hibiscus sabdariffa L. provides insights into metabolisms of medicinal natural products.</title>
        <authorList>
            <person name="Kim T."/>
        </authorList>
    </citation>
    <scope>NUCLEOTIDE SEQUENCE [LARGE SCALE GENOMIC DNA]</scope>
    <source>
        <strain evidence="1">TK-2024</strain>
        <tissue evidence="1">Old leaves</tissue>
    </source>
</reference>
<comment type="caution">
    <text evidence="1">The sequence shown here is derived from an EMBL/GenBank/DDBJ whole genome shotgun (WGS) entry which is preliminary data.</text>
</comment>
<evidence type="ECO:0000313" key="2">
    <source>
        <dbReference type="Proteomes" id="UP001472677"/>
    </source>
</evidence>